<organism evidence="2 3">
    <name type="scientific">Colocasia esculenta</name>
    <name type="common">Wild taro</name>
    <name type="synonym">Arum esculentum</name>
    <dbReference type="NCBI Taxonomy" id="4460"/>
    <lineage>
        <taxon>Eukaryota</taxon>
        <taxon>Viridiplantae</taxon>
        <taxon>Streptophyta</taxon>
        <taxon>Embryophyta</taxon>
        <taxon>Tracheophyta</taxon>
        <taxon>Spermatophyta</taxon>
        <taxon>Magnoliopsida</taxon>
        <taxon>Liliopsida</taxon>
        <taxon>Araceae</taxon>
        <taxon>Aroideae</taxon>
        <taxon>Colocasieae</taxon>
        <taxon>Colocasia</taxon>
    </lineage>
</organism>
<dbReference type="AlphaFoldDB" id="A0A843WG92"/>
<evidence type="ECO:0000313" key="3">
    <source>
        <dbReference type="Proteomes" id="UP000652761"/>
    </source>
</evidence>
<feature type="chain" id="PRO_5032402630" description="Secreted protein" evidence="1">
    <location>
        <begin position="27"/>
        <end position="95"/>
    </location>
</feature>
<dbReference type="EMBL" id="NMUH01003069">
    <property type="protein sequence ID" value="MQM03625.1"/>
    <property type="molecule type" value="Genomic_DNA"/>
</dbReference>
<keyword evidence="3" id="KW-1185">Reference proteome</keyword>
<accession>A0A843WG92</accession>
<proteinExistence type="predicted"/>
<evidence type="ECO:0000313" key="2">
    <source>
        <dbReference type="EMBL" id="MQM03625.1"/>
    </source>
</evidence>
<dbReference type="Proteomes" id="UP000652761">
    <property type="component" value="Unassembled WGS sequence"/>
</dbReference>
<keyword evidence="1" id="KW-0732">Signal</keyword>
<protein>
    <recommendedName>
        <fullName evidence="4">Secreted protein</fullName>
    </recommendedName>
</protein>
<name>A0A843WG92_COLES</name>
<reference evidence="2" key="1">
    <citation type="submission" date="2017-07" db="EMBL/GenBank/DDBJ databases">
        <title>Taro Niue Genome Assembly and Annotation.</title>
        <authorList>
            <person name="Atibalentja N."/>
            <person name="Keating K."/>
            <person name="Fields C.J."/>
        </authorList>
    </citation>
    <scope>NUCLEOTIDE SEQUENCE</scope>
    <source>
        <strain evidence="2">Niue_2</strain>
        <tissue evidence="2">Leaf</tissue>
    </source>
</reference>
<evidence type="ECO:0008006" key="4">
    <source>
        <dbReference type="Google" id="ProtNLM"/>
    </source>
</evidence>
<evidence type="ECO:0000256" key="1">
    <source>
        <dbReference type="SAM" id="SignalP"/>
    </source>
</evidence>
<sequence>MGLRQCGSQEWCWLVSIVVWLILVERQLDLSSVAVRLRGRPVWFVQEFGPESLKVPGMGLRQCAETTPLEVLTLYCYGAALNRTTVVRRPPRSHL</sequence>
<feature type="signal peptide" evidence="1">
    <location>
        <begin position="1"/>
        <end position="26"/>
    </location>
</feature>
<comment type="caution">
    <text evidence="2">The sequence shown here is derived from an EMBL/GenBank/DDBJ whole genome shotgun (WGS) entry which is preliminary data.</text>
</comment>
<gene>
    <name evidence="2" type="ORF">Taro_036411</name>
</gene>